<gene>
    <name evidence="2" type="ORF">K9S39_31660</name>
</gene>
<reference evidence="2" key="1">
    <citation type="submission" date="2021-10" db="EMBL/GenBank/DDBJ databases">
        <title>Streptomyces nigrumlapis sp.nov.,an antimicrobial producing actinobacterium isolated from Black Gobi rocks.</title>
        <authorList>
            <person name="Wen Y."/>
            <person name="Zhang W."/>
            <person name="Liu X.G."/>
        </authorList>
    </citation>
    <scope>NUCLEOTIDE SEQUENCE</scope>
    <source>
        <strain evidence="2">ST13-2-2</strain>
    </source>
</reference>
<evidence type="ECO:0000313" key="2">
    <source>
        <dbReference type="EMBL" id="UQA95818.1"/>
    </source>
</evidence>
<dbReference type="RefSeq" id="WP_248866730.1">
    <property type="nucleotide sequence ID" value="NZ_CP086322.1"/>
</dbReference>
<accession>A0ABY4MFD5</accession>
<organism evidence="2 3">
    <name type="scientific">Streptomyces halobius</name>
    <dbReference type="NCBI Taxonomy" id="2879846"/>
    <lineage>
        <taxon>Bacteria</taxon>
        <taxon>Bacillati</taxon>
        <taxon>Actinomycetota</taxon>
        <taxon>Actinomycetes</taxon>
        <taxon>Kitasatosporales</taxon>
        <taxon>Streptomycetaceae</taxon>
        <taxon>Streptomyces</taxon>
    </lineage>
</organism>
<dbReference type="InterPro" id="IPR058407">
    <property type="entry name" value="DUF8094"/>
</dbReference>
<sequence length="302" mass="33494">MTVHGEKEMLPAVSEADGVKALKYFAERYTEANRKLDPKLNASYEAGALHAIDQAGLKAARGVRPQGYPNFRPLKFHDEHVAVPKQAGWPKYFLADALTNRTDAKGNAMRWFLVFSRDSIEEQWRAVYFATFPNNRAPELKTEGGYAEAVPADSTSGLKVDPGKLGKTYADYLNTGKGDEFAPGRYTDTLRANRVKQSHPIGARLQWEDQPASYPPVALRTKDGGALVFFSTVSHMQKTWYKGAKISVTKELQGLVEGSWKNSNRMTFTWVSGQAVKVPAKGADGKIRILNRVERITSAKAL</sequence>
<protein>
    <recommendedName>
        <fullName evidence="1">DUF8094 domain-containing protein</fullName>
    </recommendedName>
</protein>
<evidence type="ECO:0000313" key="3">
    <source>
        <dbReference type="Proteomes" id="UP000830115"/>
    </source>
</evidence>
<keyword evidence="3" id="KW-1185">Reference proteome</keyword>
<dbReference type="EMBL" id="CP086322">
    <property type="protein sequence ID" value="UQA95818.1"/>
    <property type="molecule type" value="Genomic_DNA"/>
</dbReference>
<evidence type="ECO:0000259" key="1">
    <source>
        <dbReference type="Pfam" id="PF26366"/>
    </source>
</evidence>
<name>A0ABY4MFD5_9ACTN</name>
<proteinExistence type="predicted"/>
<dbReference type="Pfam" id="PF26366">
    <property type="entry name" value="DUF8094"/>
    <property type="match status" value="1"/>
</dbReference>
<dbReference type="Proteomes" id="UP000830115">
    <property type="component" value="Chromosome"/>
</dbReference>
<feature type="domain" description="DUF8094" evidence="1">
    <location>
        <begin position="11"/>
        <end position="300"/>
    </location>
</feature>